<sequence length="873" mass="91772">MSAGTAVAPPDEITAALWWRDNAGAAPEPAMRKAEELLSGTGDAELRVLARHIAALAAVERGKVRQAQRQARLGLAAANRTGQPERAAQLRLTLAWIEMERGATSASWAQLVAAEPSLPAADQTRAACLRGLLHCQSDQHHEAIAELSRALRSLSAGDDRRWRANALLGRGLANLYTNRLAAAEADLAAAERVFASDGRTARAAGCLHNRGCVAFRAGDLPRALRLFEEAVAAGLDVESNPEALVDRAEALAAAGLRGEARAAMEHAADRLAACGRAGRLAETRLALAGCALRDGDAAAAAEAAGSARQLFRAQRRPAWAALATAIAWQAKLRGGQCSRYAFGAARRAAAACEEAGWIGPAAELRLIAGRSAARAGMHALSRKLFALCVPLRDELSGPPQHRALGWLAEALLADQDGDVDRVFAACRGGLQAVDGQAAGMAAFELRVHALGLAGELGDIAVGAALRTGDPRLVLRWTERSRCSALHRRVLRPPTDSRLNSALVRLRAAVLEAQGSRDPKRALASIAELEEQVRHRAMLVRGRTSGLRAPGGIDDVIAELGDSVLLSLFSHDDRLFAVSIVDGDVRLHVLGPEANAEGHAGRLRHLLARQAVGTAPSAAPVFEMSARREAEELQAQLLAPVLPALERGRPLVVIPTGRLHVLPWAALPACRGRSVTVSPSLRCWLRGASDSRSADRAGAQVWIAGPGLEHAEREVEGLHAVAGGRLLVGTEAISERVLSTVDGAAIVHIAAHGRFRDDQPLLSCVDLADGPLYAYDLDRLHRGPTTVVLSACDVGRSVVSRGDQLSGLATTLLGRGTATVIASVVPVPDERTAGVMTSLHRALRAGRPAAAALAEAQAEHGETGFVCLGYGGGR</sequence>
<proteinExistence type="predicted"/>
<dbReference type="InterPro" id="IPR011990">
    <property type="entry name" value="TPR-like_helical_dom_sf"/>
</dbReference>
<dbReference type="Proteomes" id="UP000294947">
    <property type="component" value="Unassembled WGS sequence"/>
</dbReference>
<comment type="caution">
    <text evidence="2">The sequence shown here is derived from an EMBL/GenBank/DDBJ whole genome shotgun (WGS) entry which is preliminary data.</text>
</comment>
<dbReference type="Pfam" id="PF12770">
    <property type="entry name" value="CHAT"/>
    <property type="match status" value="1"/>
</dbReference>
<protein>
    <submittedName>
        <fullName evidence="2">CHAT domain-containing protein</fullName>
    </submittedName>
</protein>
<accession>A0A4R4YEN9</accession>
<dbReference type="Gene3D" id="1.25.40.10">
    <property type="entry name" value="Tetratricopeptide repeat domain"/>
    <property type="match status" value="1"/>
</dbReference>
<evidence type="ECO:0000313" key="2">
    <source>
        <dbReference type="EMBL" id="TDD43153.1"/>
    </source>
</evidence>
<name>A0A4R4YEN9_9PSEU</name>
<organism evidence="2 3">
    <name type="scientific">Saccharopolyspora elongata</name>
    <dbReference type="NCBI Taxonomy" id="2530387"/>
    <lineage>
        <taxon>Bacteria</taxon>
        <taxon>Bacillati</taxon>
        <taxon>Actinomycetota</taxon>
        <taxon>Actinomycetes</taxon>
        <taxon>Pseudonocardiales</taxon>
        <taxon>Pseudonocardiaceae</taxon>
        <taxon>Saccharopolyspora</taxon>
    </lineage>
</organism>
<evidence type="ECO:0000259" key="1">
    <source>
        <dbReference type="Pfam" id="PF12770"/>
    </source>
</evidence>
<dbReference type="InterPro" id="IPR024983">
    <property type="entry name" value="CHAT_dom"/>
</dbReference>
<feature type="domain" description="CHAT" evidence="1">
    <location>
        <begin position="627"/>
        <end position="857"/>
    </location>
</feature>
<dbReference type="RefSeq" id="WP_132489881.1">
    <property type="nucleotide sequence ID" value="NZ_SMKW01000041.1"/>
</dbReference>
<gene>
    <name evidence="2" type="ORF">E1288_27180</name>
</gene>
<dbReference type="EMBL" id="SMKW01000041">
    <property type="protein sequence ID" value="TDD43153.1"/>
    <property type="molecule type" value="Genomic_DNA"/>
</dbReference>
<dbReference type="OrthoDB" id="9761935at2"/>
<dbReference type="SUPFAM" id="SSF48452">
    <property type="entry name" value="TPR-like"/>
    <property type="match status" value="1"/>
</dbReference>
<reference evidence="2 3" key="1">
    <citation type="submission" date="2019-03" db="EMBL/GenBank/DDBJ databases">
        <title>Draft genome sequences of novel Actinobacteria.</title>
        <authorList>
            <person name="Sahin N."/>
            <person name="Ay H."/>
            <person name="Saygin H."/>
        </authorList>
    </citation>
    <scope>NUCLEOTIDE SEQUENCE [LARGE SCALE GENOMIC DNA]</scope>
    <source>
        <strain evidence="2 3">7K502</strain>
    </source>
</reference>
<dbReference type="AlphaFoldDB" id="A0A4R4YEN9"/>
<evidence type="ECO:0000313" key="3">
    <source>
        <dbReference type="Proteomes" id="UP000294947"/>
    </source>
</evidence>
<keyword evidence="3" id="KW-1185">Reference proteome</keyword>